<sequence>MKELGADSKTIAQHTAHLDPDDTFEVWPPLWNVIQWFVATDDLYRWHNGFCLGLDLVQLQAEATLTGRQYTPEQFEDLRFVSHIFADELTKKANSSCPTSLRV</sequence>
<name>A0A1E7ZE67_9ALTE</name>
<dbReference type="Proteomes" id="UP000175691">
    <property type="component" value="Unassembled WGS sequence"/>
</dbReference>
<dbReference type="OrthoDB" id="5906087at2"/>
<organism evidence="1 2">
    <name type="scientific">Alteromonas confluentis</name>
    <dbReference type="NCBI Taxonomy" id="1656094"/>
    <lineage>
        <taxon>Bacteria</taxon>
        <taxon>Pseudomonadati</taxon>
        <taxon>Pseudomonadota</taxon>
        <taxon>Gammaproteobacteria</taxon>
        <taxon>Alteromonadales</taxon>
        <taxon>Alteromonadaceae</taxon>
        <taxon>Alteromonas/Salinimonas group</taxon>
        <taxon>Alteromonas</taxon>
    </lineage>
</organism>
<dbReference type="STRING" id="1656094.BFC18_06595"/>
<gene>
    <name evidence="1" type="ORF">BFC18_06595</name>
</gene>
<dbReference type="EMBL" id="MDHN01000010">
    <property type="protein sequence ID" value="OFC71818.1"/>
    <property type="molecule type" value="Genomic_DNA"/>
</dbReference>
<dbReference type="RefSeq" id="WP_070124158.1">
    <property type="nucleotide sequence ID" value="NZ_MDHN01000010.1"/>
</dbReference>
<keyword evidence="2" id="KW-1185">Reference proteome</keyword>
<accession>A0A1E7ZE67</accession>
<protein>
    <submittedName>
        <fullName evidence="1">Uncharacterized protein</fullName>
    </submittedName>
</protein>
<evidence type="ECO:0000313" key="2">
    <source>
        <dbReference type="Proteomes" id="UP000175691"/>
    </source>
</evidence>
<comment type="caution">
    <text evidence="1">The sequence shown here is derived from an EMBL/GenBank/DDBJ whole genome shotgun (WGS) entry which is preliminary data.</text>
</comment>
<dbReference type="AlphaFoldDB" id="A0A1E7ZE67"/>
<proteinExistence type="predicted"/>
<evidence type="ECO:0000313" key="1">
    <source>
        <dbReference type="EMBL" id="OFC71818.1"/>
    </source>
</evidence>
<reference evidence="1 2" key="1">
    <citation type="submission" date="2016-08" db="EMBL/GenBank/DDBJ databases">
        <authorList>
            <person name="Seilhamer J.J."/>
        </authorList>
    </citation>
    <scope>NUCLEOTIDE SEQUENCE [LARGE SCALE GENOMIC DNA]</scope>
    <source>
        <strain evidence="1 2">KCTC 42603</strain>
    </source>
</reference>